<keyword evidence="2" id="KW-1185">Reference proteome</keyword>
<dbReference type="STRING" id="56193.YP76_10125"/>
<dbReference type="RefSeq" id="WP_046763482.1">
    <property type="nucleotide sequence ID" value="NZ_LBIC01000004.1"/>
</dbReference>
<evidence type="ECO:0000313" key="1">
    <source>
        <dbReference type="EMBL" id="KKW92278.1"/>
    </source>
</evidence>
<accession>A0A0M3AQV0</accession>
<protein>
    <submittedName>
        <fullName evidence="1">Uncharacterized protein</fullName>
    </submittedName>
</protein>
<dbReference type="EMBL" id="LBIC01000004">
    <property type="protein sequence ID" value="KKW92278.1"/>
    <property type="molecule type" value="Genomic_DNA"/>
</dbReference>
<organism evidence="1 2">
    <name type="scientific">Sphingobium chungbukense</name>
    <dbReference type="NCBI Taxonomy" id="56193"/>
    <lineage>
        <taxon>Bacteria</taxon>
        <taxon>Pseudomonadati</taxon>
        <taxon>Pseudomonadota</taxon>
        <taxon>Alphaproteobacteria</taxon>
        <taxon>Sphingomonadales</taxon>
        <taxon>Sphingomonadaceae</taxon>
        <taxon>Sphingobium</taxon>
    </lineage>
</organism>
<dbReference type="PATRIC" id="fig|56193.3.peg.2101"/>
<reference evidence="1 2" key="1">
    <citation type="submission" date="2015-04" db="EMBL/GenBank/DDBJ databases">
        <title>Genome sequence of aromatic hydrocarbons-degrading Sphingobium chungbukense DJ77.</title>
        <authorList>
            <person name="Kim Y.-C."/>
            <person name="Chae J.-C."/>
        </authorList>
    </citation>
    <scope>NUCLEOTIDE SEQUENCE [LARGE SCALE GENOMIC DNA]</scope>
    <source>
        <strain evidence="1 2">DJ77</strain>
    </source>
</reference>
<gene>
    <name evidence="1" type="ORF">YP76_10125</name>
</gene>
<dbReference type="AlphaFoldDB" id="A0A0M3AQV0"/>
<name>A0A0M3AQV0_9SPHN</name>
<proteinExistence type="predicted"/>
<dbReference type="Proteomes" id="UP000033874">
    <property type="component" value="Unassembled WGS sequence"/>
</dbReference>
<sequence>MSEDDLDDLAMTLAQDVVGTTGDPGTAAAVLYQASVAVLFAHFPAEQIAAALKDIMEIAHADVAEALGEGATVQ</sequence>
<evidence type="ECO:0000313" key="2">
    <source>
        <dbReference type="Proteomes" id="UP000033874"/>
    </source>
</evidence>
<comment type="caution">
    <text evidence="1">The sequence shown here is derived from an EMBL/GenBank/DDBJ whole genome shotgun (WGS) entry which is preliminary data.</text>
</comment>